<gene>
    <name evidence="4" type="ORF">N7E81_01825</name>
</gene>
<dbReference type="PROSITE" id="PS50110">
    <property type="entry name" value="RESPONSE_REGULATORY"/>
    <property type="match status" value="1"/>
</dbReference>
<keyword evidence="5" id="KW-1185">Reference proteome</keyword>
<name>A0ABY6D460_9BACT</name>
<accession>A0ABY6D460</accession>
<keyword evidence="1 2" id="KW-0597">Phosphoprotein</keyword>
<evidence type="ECO:0000313" key="5">
    <source>
        <dbReference type="Proteomes" id="UP001062165"/>
    </source>
</evidence>
<evidence type="ECO:0000313" key="4">
    <source>
        <dbReference type="EMBL" id="UXX79843.1"/>
    </source>
</evidence>
<organism evidence="4 5">
    <name type="scientific">Reichenbachiella carrageenanivorans</name>
    <dbReference type="NCBI Taxonomy" id="2979869"/>
    <lineage>
        <taxon>Bacteria</taxon>
        <taxon>Pseudomonadati</taxon>
        <taxon>Bacteroidota</taxon>
        <taxon>Cytophagia</taxon>
        <taxon>Cytophagales</taxon>
        <taxon>Reichenbachiellaceae</taxon>
        <taxon>Reichenbachiella</taxon>
    </lineage>
</organism>
<feature type="domain" description="Response regulatory" evidence="3">
    <location>
        <begin position="8"/>
        <end position="133"/>
    </location>
</feature>
<sequence>MDNNKKIKILIVDDDPISGLLSEATIHIYSRDFEILRFELPQEALDYLGQLSSDDWPKLIFLDVEMPLLSGWQILDQLGSKISSQGQNTMINMLTSSISQENRVQFDARGEVSLYLNKPLNTRVLDTVIENYNLSFHPEIMIESSNAQV</sequence>
<protein>
    <submittedName>
        <fullName evidence="4">Response regulator</fullName>
    </submittedName>
</protein>
<dbReference type="PANTHER" id="PTHR44591">
    <property type="entry name" value="STRESS RESPONSE REGULATOR PROTEIN 1"/>
    <property type="match status" value="1"/>
</dbReference>
<dbReference type="SMART" id="SM00448">
    <property type="entry name" value="REC"/>
    <property type="match status" value="1"/>
</dbReference>
<proteinExistence type="predicted"/>
<dbReference type="SUPFAM" id="SSF52172">
    <property type="entry name" value="CheY-like"/>
    <property type="match status" value="1"/>
</dbReference>
<reference evidence="4" key="1">
    <citation type="submission" date="2022-10" db="EMBL/GenBank/DDBJ databases">
        <title>Comparative genomics and taxonomic characterization of three novel marine species of genus Reichenbachiella exhibiting antioxidant and polysaccharide degradation activities.</title>
        <authorList>
            <person name="Muhammad N."/>
            <person name="Lee Y.-J."/>
            <person name="Ko J."/>
            <person name="Kim S.-G."/>
        </authorList>
    </citation>
    <scope>NUCLEOTIDE SEQUENCE</scope>
    <source>
        <strain evidence="4">Wsw4-B4</strain>
    </source>
</reference>
<dbReference type="PANTHER" id="PTHR44591:SF3">
    <property type="entry name" value="RESPONSE REGULATORY DOMAIN-CONTAINING PROTEIN"/>
    <property type="match status" value="1"/>
</dbReference>
<evidence type="ECO:0000256" key="1">
    <source>
        <dbReference type="ARBA" id="ARBA00022553"/>
    </source>
</evidence>
<evidence type="ECO:0000256" key="2">
    <source>
        <dbReference type="PROSITE-ProRule" id="PRU00169"/>
    </source>
</evidence>
<dbReference type="Pfam" id="PF00072">
    <property type="entry name" value="Response_reg"/>
    <property type="match status" value="1"/>
</dbReference>
<evidence type="ECO:0000259" key="3">
    <source>
        <dbReference type="PROSITE" id="PS50110"/>
    </source>
</evidence>
<dbReference type="InterPro" id="IPR011006">
    <property type="entry name" value="CheY-like_superfamily"/>
</dbReference>
<dbReference type="Proteomes" id="UP001062165">
    <property type="component" value="Chromosome"/>
</dbReference>
<dbReference type="InterPro" id="IPR001789">
    <property type="entry name" value="Sig_transdc_resp-reg_receiver"/>
</dbReference>
<dbReference type="Gene3D" id="3.40.50.2300">
    <property type="match status" value="1"/>
</dbReference>
<feature type="modified residue" description="4-aspartylphosphate" evidence="2">
    <location>
        <position position="63"/>
    </location>
</feature>
<dbReference type="InterPro" id="IPR050595">
    <property type="entry name" value="Bact_response_regulator"/>
</dbReference>
<dbReference type="CDD" id="cd00156">
    <property type="entry name" value="REC"/>
    <property type="match status" value="1"/>
</dbReference>
<dbReference type="EMBL" id="CP106735">
    <property type="protein sequence ID" value="UXX79843.1"/>
    <property type="molecule type" value="Genomic_DNA"/>
</dbReference>
<dbReference type="RefSeq" id="WP_263051574.1">
    <property type="nucleotide sequence ID" value="NZ_CP106735.1"/>
</dbReference>